<organism evidence="1 2">
    <name type="scientific">Nitratidesulfovibrio vulgaris (strain ATCC 29579 / DSM 644 / CCUG 34227 / NCIMB 8303 / VKM B-1760 / Hildenborough)</name>
    <name type="common">Desulfovibrio vulgaris</name>
    <dbReference type="NCBI Taxonomy" id="882"/>
    <lineage>
        <taxon>Bacteria</taxon>
        <taxon>Pseudomonadati</taxon>
        <taxon>Thermodesulfobacteriota</taxon>
        <taxon>Desulfovibrionia</taxon>
        <taxon>Desulfovibrionales</taxon>
        <taxon>Desulfovibrionaceae</taxon>
        <taxon>Nitratidesulfovibrio</taxon>
    </lineage>
</organism>
<dbReference type="EMBL" id="AE017285">
    <property type="protein sequence ID" value="AAS95028.1"/>
    <property type="molecule type" value="Genomic_DNA"/>
</dbReference>
<dbReference type="Proteomes" id="UP000002194">
    <property type="component" value="Chromosome"/>
</dbReference>
<name>Q72EN1_NITV2</name>
<dbReference type="PaxDb" id="882-DVU_0546"/>
<dbReference type="AlphaFoldDB" id="Q72EN1"/>
<evidence type="ECO:0000313" key="1">
    <source>
        <dbReference type="EMBL" id="AAS95028.1"/>
    </source>
</evidence>
<dbReference type="KEGG" id="dvu:DVU_0546"/>
<proteinExistence type="predicted"/>
<dbReference type="EnsemblBacteria" id="AAS95028">
    <property type="protein sequence ID" value="AAS95028"/>
    <property type="gene ID" value="DVU_0546"/>
</dbReference>
<accession>Q72EN1</accession>
<dbReference type="STRING" id="882.DVU_0546"/>
<keyword evidence="2" id="KW-1185">Reference proteome</keyword>
<sequence>MRMILPPMLARAVQNGKKCATARPLLHRADRRLGGIPHNRLLFLPCFLKNCQTASVTH</sequence>
<reference evidence="1 2" key="1">
    <citation type="journal article" date="2004" name="Nat. Biotechnol.">
        <title>The genome sequence of the anaerobic, sulfate-reducing bacterium Desulfovibrio vulgaris Hildenborough.</title>
        <authorList>
            <person name="Heidelberg J.F."/>
            <person name="Seshadri R."/>
            <person name="Haveman S.A."/>
            <person name="Hemme C.L."/>
            <person name="Paulsen I.T."/>
            <person name="Kolonay J.F."/>
            <person name="Eisen J.A."/>
            <person name="Ward N."/>
            <person name="Methe B."/>
            <person name="Brinkac L.M."/>
            <person name="Daugherty S.C."/>
            <person name="Deboy R.T."/>
            <person name="Dodson R.J."/>
            <person name="Durkin A.S."/>
            <person name="Madupu R."/>
            <person name="Nelson W.C."/>
            <person name="Sullivan S.A."/>
            <person name="Fouts D."/>
            <person name="Haft D.H."/>
            <person name="Selengut J."/>
            <person name="Peterson J.D."/>
            <person name="Davidsen T.M."/>
            <person name="Zafar N."/>
            <person name="Zhou L."/>
            <person name="Radune D."/>
            <person name="Dimitrov G."/>
            <person name="Hance M."/>
            <person name="Tran K."/>
            <person name="Khouri H."/>
            <person name="Gill J."/>
            <person name="Utterback T.R."/>
            <person name="Feldblyum T.V."/>
            <person name="Wall J.D."/>
            <person name="Voordouw G."/>
            <person name="Fraser C.M."/>
        </authorList>
    </citation>
    <scope>NUCLEOTIDE SEQUENCE [LARGE SCALE GENOMIC DNA]</scope>
    <source>
        <strain evidence="2">ATCC 29579 / DSM 644 / NCIMB 8303 / VKM B-1760 / Hildenborough</strain>
    </source>
</reference>
<gene>
    <name evidence="1" type="ordered locus">DVU_0546</name>
</gene>
<dbReference type="HOGENOM" id="CLU_2972091_0_0_7"/>
<evidence type="ECO:0000313" key="2">
    <source>
        <dbReference type="Proteomes" id="UP000002194"/>
    </source>
</evidence>
<protein>
    <submittedName>
        <fullName evidence="1">Uncharacterized protein</fullName>
    </submittedName>
</protein>